<sequence length="110" mass="12301">MGDIKIRRNLPMPPRILNAHEVAMSAPMTIPSLNAFRDELAAAEQAVRDSSMEWAVRESTLERRLAALNMRATDMKLRRPAASPRPVRDAVPLYAGRWCHVARGSLLLAK</sequence>
<proteinExistence type="predicted"/>
<protein>
    <submittedName>
        <fullName evidence="1">Uncharacterized protein</fullName>
    </submittedName>
</protein>
<organism evidence="1 2">
    <name type="scientific">Caulifigura coniformis</name>
    <dbReference type="NCBI Taxonomy" id="2527983"/>
    <lineage>
        <taxon>Bacteria</taxon>
        <taxon>Pseudomonadati</taxon>
        <taxon>Planctomycetota</taxon>
        <taxon>Planctomycetia</taxon>
        <taxon>Planctomycetales</taxon>
        <taxon>Planctomycetaceae</taxon>
        <taxon>Caulifigura</taxon>
    </lineage>
</organism>
<dbReference type="AlphaFoldDB" id="A0A517SH62"/>
<name>A0A517SH62_9PLAN</name>
<gene>
    <name evidence="1" type="ORF">Pan44_35170</name>
</gene>
<dbReference type="Proteomes" id="UP000315700">
    <property type="component" value="Chromosome"/>
</dbReference>
<reference evidence="1 2" key="1">
    <citation type="submission" date="2019-02" db="EMBL/GenBank/DDBJ databases">
        <title>Deep-cultivation of Planctomycetes and their phenomic and genomic characterization uncovers novel biology.</title>
        <authorList>
            <person name="Wiegand S."/>
            <person name="Jogler M."/>
            <person name="Boedeker C."/>
            <person name="Pinto D."/>
            <person name="Vollmers J."/>
            <person name="Rivas-Marin E."/>
            <person name="Kohn T."/>
            <person name="Peeters S.H."/>
            <person name="Heuer A."/>
            <person name="Rast P."/>
            <person name="Oberbeckmann S."/>
            <person name="Bunk B."/>
            <person name="Jeske O."/>
            <person name="Meyerdierks A."/>
            <person name="Storesund J.E."/>
            <person name="Kallscheuer N."/>
            <person name="Luecker S."/>
            <person name="Lage O.M."/>
            <person name="Pohl T."/>
            <person name="Merkel B.J."/>
            <person name="Hornburger P."/>
            <person name="Mueller R.-W."/>
            <person name="Bruemmer F."/>
            <person name="Labrenz M."/>
            <person name="Spormann A.M."/>
            <person name="Op den Camp H."/>
            <person name="Overmann J."/>
            <person name="Amann R."/>
            <person name="Jetten M.S.M."/>
            <person name="Mascher T."/>
            <person name="Medema M.H."/>
            <person name="Devos D.P."/>
            <person name="Kaster A.-K."/>
            <person name="Ovreas L."/>
            <person name="Rohde M."/>
            <person name="Galperin M.Y."/>
            <person name="Jogler C."/>
        </authorList>
    </citation>
    <scope>NUCLEOTIDE SEQUENCE [LARGE SCALE GENOMIC DNA]</scope>
    <source>
        <strain evidence="1 2">Pan44</strain>
    </source>
</reference>
<dbReference type="InParanoid" id="A0A517SH62"/>
<evidence type="ECO:0000313" key="2">
    <source>
        <dbReference type="Proteomes" id="UP000315700"/>
    </source>
</evidence>
<evidence type="ECO:0000313" key="1">
    <source>
        <dbReference type="EMBL" id="QDT55474.1"/>
    </source>
</evidence>
<keyword evidence="2" id="KW-1185">Reference proteome</keyword>
<dbReference type="EMBL" id="CP036271">
    <property type="protein sequence ID" value="QDT55474.1"/>
    <property type="molecule type" value="Genomic_DNA"/>
</dbReference>
<dbReference type="KEGG" id="ccos:Pan44_35170"/>
<accession>A0A517SH62</accession>